<gene>
    <name evidence="1" type="ORF">MANES_03G120433v8</name>
</gene>
<name>A0ACB7I152_MANES</name>
<reference evidence="2" key="1">
    <citation type="journal article" date="2016" name="Nat. Biotechnol.">
        <title>Sequencing wild and cultivated cassava and related species reveals extensive interspecific hybridization and genetic diversity.</title>
        <authorList>
            <person name="Bredeson J.V."/>
            <person name="Lyons J.B."/>
            <person name="Prochnik S.E."/>
            <person name="Wu G.A."/>
            <person name="Ha C.M."/>
            <person name="Edsinger-Gonzales E."/>
            <person name="Grimwood J."/>
            <person name="Schmutz J."/>
            <person name="Rabbi I.Y."/>
            <person name="Egesi C."/>
            <person name="Nauluvula P."/>
            <person name="Lebot V."/>
            <person name="Ndunguru J."/>
            <person name="Mkamilo G."/>
            <person name="Bart R.S."/>
            <person name="Setter T.L."/>
            <person name="Gleadow R.M."/>
            <person name="Kulakow P."/>
            <person name="Ferguson M.E."/>
            <person name="Rounsley S."/>
            <person name="Rokhsar D.S."/>
        </authorList>
    </citation>
    <scope>NUCLEOTIDE SEQUENCE [LARGE SCALE GENOMIC DNA]</scope>
    <source>
        <strain evidence="2">cv. AM560-2</strain>
    </source>
</reference>
<protein>
    <submittedName>
        <fullName evidence="1">Uncharacterized protein</fullName>
    </submittedName>
</protein>
<evidence type="ECO:0000313" key="2">
    <source>
        <dbReference type="Proteomes" id="UP000091857"/>
    </source>
</evidence>
<dbReference type="Proteomes" id="UP000091857">
    <property type="component" value="Chromosome 3"/>
</dbReference>
<comment type="caution">
    <text evidence="1">The sequence shown here is derived from an EMBL/GenBank/DDBJ whole genome shotgun (WGS) entry which is preliminary data.</text>
</comment>
<accession>A0ACB7I152</accession>
<keyword evidence="2" id="KW-1185">Reference proteome</keyword>
<evidence type="ECO:0000313" key="1">
    <source>
        <dbReference type="EMBL" id="KAG8658086.1"/>
    </source>
</evidence>
<feature type="non-terminal residue" evidence="1">
    <location>
        <position position="1"/>
    </location>
</feature>
<organism evidence="1 2">
    <name type="scientific">Manihot esculenta</name>
    <name type="common">Cassava</name>
    <name type="synonym">Jatropha manihot</name>
    <dbReference type="NCBI Taxonomy" id="3983"/>
    <lineage>
        <taxon>Eukaryota</taxon>
        <taxon>Viridiplantae</taxon>
        <taxon>Streptophyta</taxon>
        <taxon>Embryophyta</taxon>
        <taxon>Tracheophyta</taxon>
        <taxon>Spermatophyta</taxon>
        <taxon>Magnoliopsida</taxon>
        <taxon>eudicotyledons</taxon>
        <taxon>Gunneridae</taxon>
        <taxon>Pentapetalae</taxon>
        <taxon>rosids</taxon>
        <taxon>fabids</taxon>
        <taxon>Malpighiales</taxon>
        <taxon>Euphorbiaceae</taxon>
        <taxon>Crotonoideae</taxon>
        <taxon>Manihoteae</taxon>
        <taxon>Manihot</taxon>
    </lineage>
</organism>
<dbReference type="EMBL" id="CM004389">
    <property type="protein sequence ID" value="KAG8658086.1"/>
    <property type="molecule type" value="Genomic_DNA"/>
</dbReference>
<proteinExistence type="predicted"/>
<sequence>DAGSYSVIKLGLLVFVKARLENENEIDGSDQSSEEDLDLPLFDFVTISHATNKFSLSNRLGRGGFGPVYKGILADGHEIAVKRLQSNSGQGLKEFKNEVKLIARLQHRNLVKLLGSCIQGNERMLIYEYMPNKSLDFFIFDRTRGKLLDWSNRFNIVCGIARGLLYLHQDSRLRIIHRDLKASNVLLDADMNPKISDFGMAKTFREDQTEGNTKRVVGTYGYMALEYATDGLFSVKSDVFSFGILILEIISGQKSRGFYHPNHSLNLIGYAWRLWKEGSPLELAAPIILDSCHVSEVIRCIHISLLCVQLHAEDRPSMASVVLMLGSETALLPQPKEPGFFKDKDSTEAESSSSNQVSLSTNEISLSLLEAR</sequence>